<feature type="binding site" evidence="20">
    <location>
        <position position="129"/>
    </location>
    <ligand>
        <name>[2Fe-2S] cluster</name>
        <dbReference type="ChEBI" id="CHEBI:190135"/>
        <label>2</label>
    </ligand>
</feature>
<dbReference type="InterPro" id="IPR046867">
    <property type="entry name" value="AldOxase/xan_DH_MoCoBD2"/>
</dbReference>
<dbReference type="InterPro" id="IPR036884">
    <property type="entry name" value="2Fe-2S-bd_dom_sf"/>
</dbReference>
<keyword evidence="13" id="KW-0520">NAD</keyword>
<dbReference type="InterPro" id="IPR012675">
    <property type="entry name" value="Beta-grasp_dom_sf"/>
</dbReference>
<dbReference type="Pfam" id="PF02738">
    <property type="entry name" value="MoCoBD_1"/>
    <property type="match status" value="1"/>
</dbReference>
<evidence type="ECO:0000259" key="22">
    <source>
        <dbReference type="PROSITE" id="PS51085"/>
    </source>
</evidence>
<dbReference type="InterPro" id="IPR037165">
    <property type="entry name" value="AldOxase/xan_DH_Mopterin-bd_sf"/>
</dbReference>
<dbReference type="InterPro" id="IPR016166">
    <property type="entry name" value="FAD-bd_PCMH"/>
</dbReference>
<comment type="cofactor">
    <cofactor evidence="15">
        <name>[2Fe-2S] cluster</name>
        <dbReference type="ChEBI" id="CHEBI:190135"/>
    </cofactor>
</comment>
<feature type="binding site" evidence="20">
    <location>
        <position position="126"/>
    </location>
    <ligand>
        <name>[2Fe-2S] cluster</name>
        <dbReference type="ChEBI" id="CHEBI:190135"/>
        <label>2</label>
    </ligand>
</feature>
<dbReference type="PROSITE" id="PS51085">
    <property type="entry name" value="2FE2S_FER_2"/>
    <property type="match status" value="1"/>
</dbReference>
<dbReference type="InterPro" id="IPR001041">
    <property type="entry name" value="2Fe-2S_ferredoxin-type"/>
</dbReference>
<keyword evidence="8 20" id="KW-0479">Metal-binding</keyword>
<dbReference type="Pfam" id="PF03450">
    <property type="entry name" value="CO_deh_flav_C"/>
    <property type="match status" value="1"/>
</dbReference>
<dbReference type="SUPFAM" id="SSF56176">
    <property type="entry name" value="FAD-binding/transporter-associated domain-like"/>
    <property type="match status" value="1"/>
</dbReference>
<dbReference type="FunFam" id="3.30.465.10:FF:000013">
    <property type="entry name" value="Aldehyde oxidase"/>
    <property type="match status" value="1"/>
</dbReference>
<proteinExistence type="inferred from homology"/>
<evidence type="ECO:0000256" key="2">
    <source>
        <dbReference type="ARBA" id="ARBA00004275"/>
    </source>
</evidence>
<evidence type="ECO:0000256" key="19">
    <source>
        <dbReference type="PIRSR" id="PIRSR000127-2"/>
    </source>
</evidence>
<evidence type="ECO:0000256" key="11">
    <source>
        <dbReference type="ARBA" id="ARBA00023004"/>
    </source>
</evidence>
<evidence type="ECO:0000256" key="12">
    <source>
        <dbReference type="ARBA" id="ARBA00023014"/>
    </source>
</evidence>
<dbReference type="FunFam" id="3.10.20.30:FF:000012">
    <property type="entry name" value="Xanthine dehydrogenase/oxidase"/>
    <property type="match status" value="1"/>
</dbReference>
<dbReference type="Gene3D" id="3.10.20.30">
    <property type="match status" value="1"/>
</dbReference>
<keyword evidence="5 20" id="KW-0500">Molybdenum</keyword>
<feature type="binding site" evidence="20">
    <location>
        <position position="775"/>
    </location>
    <ligand>
        <name>Mo-molybdopterin</name>
        <dbReference type="ChEBI" id="CHEBI:71302"/>
    </ligand>
    <ligandPart>
        <name>Mo</name>
        <dbReference type="ChEBI" id="CHEBI:28685"/>
    </ligandPart>
</feature>
<feature type="binding site" evidence="20">
    <location>
        <position position="161"/>
    </location>
    <ligand>
        <name>[2Fe-2S] cluster</name>
        <dbReference type="ChEBI" id="CHEBI:190135"/>
        <label>2</label>
    </ligand>
</feature>
<dbReference type="SUPFAM" id="SSF55447">
    <property type="entry name" value="CO dehydrogenase flavoprotein C-terminal domain-like"/>
    <property type="match status" value="1"/>
</dbReference>
<evidence type="ECO:0000256" key="9">
    <source>
        <dbReference type="ARBA" id="ARBA00022827"/>
    </source>
</evidence>
<feature type="binding site" evidence="20">
    <location>
        <position position="163"/>
    </location>
    <ligand>
        <name>[2Fe-2S] cluster</name>
        <dbReference type="ChEBI" id="CHEBI:190135"/>
        <label>2</label>
    </ligand>
</feature>
<dbReference type="InterPro" id="IPR036010">
    <property type="entry name" value="2Fe-2S_ferredoxin-like_sf"/>
</dbReference>
<keyword evidence="7 20" id="KW-0001">2Fe-2S</keyword>
<dbReference type="InterPro" id="IPR008274">
    <property type="entry name" value="AldOxase/xan_DH_MoCoBD1"/>
</dbReference>
<dbReference type="Pfam" id="PF00941">
    <property type="entry name" value="FAD_binding_5"/>
    <property type="match status" value="1"/>
</dbReference>
<dbReference type="EMBL" id="GECU01009219">
    <property type="protein sequence ID" value="JAS98487.1"/>
    <property type="molecule type" value="Transcribed_RNA"/>
</dbReference>
<feature type="binding site" evidence="20">
    <location>
        <position position="919"/>
    </location>
    <ligand>
        <name>Mo-molybdopterin</name>
        <dbReference type="ChEBI" id="CHEBI:71302"/>
    </ligand>
    <ligandPart>
        <name>Mo</name>
        <dbReference type="ChEBI" id="CHEBI:28685"/>
    </ligandPart>
</feature>
<dbReference type="InterPro" id="IPR002888">
    <property type="entry name" value="2Fe-2S-bd"/>
</dbReference>
<dbReference type="InterPro" id="IPR036318">
    <property type="entry name" value="FAD-bd_PCMH-like_sf"/>
</dbReference>
<evidence type="ECO:0000256" key="8">
    <source>
        <dbReference type="ARBA" id="ARBA00022723"/>
    </source>
</evidence>
<evidence type="ECO:0000256" key="18">
    <source>
        <dbReference type="PIRSR" id="PIRSR000127-1"/>
    </source>
</evidence>
<evidence type="ECO:0000256" key="16">
    <source>
        <dbReference type="ARBA" id="ARBA00052415"/>
    </source>
</evidence>
<comment type="catalytic activity">
    <reaction evidence="16">
        <text>indole-3-acetaldehyde + O2 + H2O = (indol-3-yl)acetate + H2O2 + H(+)</text>
        <dbReference type="Rhea" id="RHEA:16277"/>
        <dbReference type="ChEBI" id="CHEBI:15377"/>
        <dbReference type="ChEBI" id="CHEBI:15378"/>
        <dbReference type="ChEBI" id="CHEBI:15379"/>
        <dbReference type="ChEBI" id="CHEBI:16240"/>
        <dbReference type="ChEBI" id="CHEBI:18086"/>
        <dbReference type="ChEBI" id="CHEBI:30854"/>
        <dbReference type="EC" id="1.2.3.7"/>
    </reaction>
</comment>
<dbReference type="Pfam" id="PF01315">
    <property type="entry name" value="Ald_Xan_dh_C"/>
    <property type="match status" value="1"/>
</dbReference>
<comment type="cofactor">
    <cofactor evidence="20">
        <name>[2Fe-2S] cluster</name>
        <dbReference type="ChEBI" id="CHEBI:190135"/>
    </cofactor>
    <text evidence="20">Binds 2 [2Fe-2S] clusters.</text>
</comment>
<evidence type="ECO:0000256" key="5">
    <source>
        <dbReference type="ARBA" id="ARBA00022505"/>
    </source>
</evidence>
<dbReference type="GO" id="GO:0051537">
    <property type="term" value="F:2 iron, 2 sulfur cluster binding"/>
    <property type="evidence" value="ECO:0007669"/>
    <property type="project" value="UniProtKB-KW"/>
</dbReference>
<evidence type="ECO:0000256" key="10">
    <source>
        <dbReference type="ARBA" id="ARBA00023002"/>
    </source>
</evidence>
<dbReference type="InterPro" id="IPR005107">
    <property type="entry name" value="CO_DH_flav_C"/>
</dbReference>
<evidence type="ECO:0000259" key="23">
    <source>
        <dbReference type="PROSITE" id="PS51387"/>
    </source>
</evidence>
<dbReference type="Gene3D" id="3.90.1170.50">
    <property type="entry name" value="Aldehyde oxidase/xanthine dehydrogenase, a/b hammerhead"/>
    <property type="match status" value="1"/>
</dbReference>
<feature type="binding site" evidence="20">
    <location>
        <position position="1071"/>
    </location>
    <ligand>
        <name>Mo-molybdopterin</name>
        <dbReference type="ChEBI" id="CHEBI:71302"/>
    </ligand>
    <ligandPart>
        <name>Mo</name>
        <dbReference type="ChEBI" id="CHEBI:28685"/>
    </ligandPart>
</feature>
<evidence type="ECO:0000256" key="13">
    <source>
        <dbReference type="ARBA" id="ARBA00023027"/>
    </source>
</evidence>
<keyword evidence="9 19" id="KW-0274">FAD</keyword>
<feature type="binding site" evidence="20">
    <location>
        <position position="56"/>
    </location>
    <ligand>
        <name>[2Fe-2S] cluster</name>
        <dbReference type="ChEBI" id="CHEBI:190135"/>
        <label>1</label>
    </ligand>
</feature>
<dbReference type="GO" id="GO:0050302">
    <property type="term" value="F:indole-3-acetaldehyde oxidase activity"/>
    <property type="evidence" value="ECO:0007669"/>
    <property type="project" value="UniProtKB-EC"/>
</dbReference>
<keyword evidence="6" id="KW-0285">Flavoprotein</keyword>
<feature type="binding site" evidence="19">
    <location>
        <position position="438"/>
    </location>
    <ligand>
        <name>FAD</name>
        <dbReference type="ChEBI" id="CHEBI:57692"/>
    </ligand>
</feature>
<evidence type="ECO:0000313" key="24">
    <source>
        <dbReference type="EMBL" id="JAS98487.1"/>
    </source>
</evidence>
<gene>
    <name evidence="24" type="ORF">g.23733</name>
</gene>
<evidence type="ECO:0000256" key="7">
    <source>
        <dbReference type="ARBA" id="ARBA00022714"/>
    </source>
</evidence>
<dbReference type="InterPro" id="IPR000674">
    <property type="entry name" value="Ald_Oxase/Xan_DH_a/b"/>
</dbReference>
<feature type="binding site" evidence="20">
    <location>
        <position position="61"/>
    </location>
    <ligand>
        <name>[2Fe-2S] cluster</name>
        <dbReference type="ChEBI" id="CHEBI:190135"/>
        <label>1</label>
    </ligand>
</feature>
<feature type="non-terminal residue" evidence="24">
    <location>
        <position position="1"/>
    </location>
</feature>
<dbReference type="InterPro" id="IPR002346">
    <property type="entry name" value="Mopterin_DH_FAD-bd"/>
</dbReference>
<evidence type="ECO:0000256" key="17">
    <source>
        <dbReference type="ARBA" id="ARBA00072265"/>
    </source>
</evidence>
<feature type="domain" description="2Fe-2S ferredoxin-type" evidence="22">
    <location>
        <begin position="17"/>
        <end position="104"/>
    </location>
</feature>
<evidence type="ECO:0000256" key="4">
    <source>
        <dbReference type="ARBA" id="ARBA00011738"/>
    </source>
</evidence>
<evidence type="ECO:0000256" key="14">
    <source>
        <dbReference type="ARBA" id="ARBA00023140"/>
    </source>
</evidence>
<feature type="active site" description="Proton acceptor" evidence="18">
    <location>
        <position position="1244"/>
    </location>
</feature>
<comment type="cofactor">
    <cofactor evidence="20">
        <name>Mo-molybdopterin</name>
        <dbReference type="ChEBI" id="CHEBI:71302"/>
    </cofactor>
    <text evidence="20">Binds 1 Mo-molybdopterin (Mo-MPT) cofactor per subunit.</text>
</comment>
<name>A0A1B6JH49_9HEMI</name>
<organism evidence="24">
    <name type="scientific">Homalodisca liturata</name>
    <dbReference type="NCBI Taxonomy" id="320908"/>
    <lineage>
        <taxon>Eukaryota</taxon>
        <taxon>Metazoa</taxon>
        <taxon>Ecdysozoa</taxon>
        <taxon>Arthropoda</taxon>
        <taxon>Hexapoda</taxon>
        <taxon>Insecta</taxon>
        <taxon>Pterygota</taxon>
        <taxon>Neoptera</taxon>
        <taxon>Paraneoptera</taxon>
        <taxon>Hemiptera</taxon>
        <taxon>Auchenorrhyncha</taxon>
        <taxon>Membracoidea</taxon>
        <taxon>Cicadellidae</taxon>
        <taxon>Cicadellinae</taxon>
        <taxon>Proconiini</taxon>
        <taxon>Homalodisca</taxon>
    </lineage>
</organism>
<evidence type="ECO:0000256" key="6">
    <source>
        <dbReference type="ARBA" id="ARBA00022630"/>
    </source>
</evidence>
<dbReference type="Pfam" id="PF20256">
    <property type="entry name" value="MoCoBD_2"/>
    <property type="match status" value="1"/>
</dbReference>
<dbReference type="InterPro" id="IPR016208">
    <property type="entry name" value="Ald_Oxase/xanthine_DH-like"/>
</dbReference>
<reference evidence="24" key="1">
    <citation type="submission" date="2015-11" db="EMBL/GenBank/DDBJ databases">
        <title>De novo transcriptome assembly of four potential Pierce s Disease insect vectors from Arizona vineyards.</title>
        <authorList>
            <person name="Tassone E.E."/>
        </authorList>
    </citation>
    <scope>NUCLEOTIDE SEQUENCE</scope>
</reference>
<dbReference type="GO" id="GO:0071949">
    <property type="term" value="F:FAD binding"/>
    <property type="evidence" value="ECO:0007669"/>
    <property type="project" value="InterPro"/>
</dbReference>
<comment type="subcellular location">
    <subcellularLocation>
        <location evidence="2">Peroxisome</location>
    </subcellularLocation>
</comment>
<dbReference type="Gene3D" id="1.10.150.120">
    <property type="entry name" value="[2Fe-2S]-binding domain"/>
    <property type="match status" value="1"/>
</dbReference>
<keyword evidence="14" id="KW-0576">Peroxisome</keyword>
<keyword evidence="10" id="KW-0560">Oxidoreductase</keyword>
<dbReference type="Pfam" id="PF01799">
    <property type="entry name" value="Fer2_2"/>
    <property type="match status" value="1"/>
</dbReference>
<dbReference type="Gene3D" id="3.30.390.50">
    <property type="entry name" value="CO dehydrogenase flavoprotein, C-terminal domain"/>
    <property type="match status" value="1"/>
</dbReference>
<dbReference type="GO" id="GO:0005777">
    <property type="term" value="C:peroxisome"/>
    <property type="evidence" value="ECO:0007669"/>
    <property type="project" value="UniProtKB-SubCell"/>
</dbReference>
<dbReference type="SUPFAM" id="SSF54292">
    <property type="entry name" value="2Fe-2S ferredoxin-like"/>
    <property type="match status" value="1"/>
</dbReference>
<feature type="binding site" evidence="20">
    <location>
        <position position="806"/>
    </location>
    <ligand>
        <name>Mo-molybdopterin</name>
        <dbReference type="ChEBI" id="CHEBI:71302"/>
    </ligand>
    <ligandPart>
        <name>Mo</name>
        <dbReference type="ChEBI" id="CHEBI:28685"/>
    </ligandPart>
</feature>
<dbReference type="GO" id="GO:0005506">
    <property type="term" value="F:iron ion binding"/>
    <property type="evidence" value="ECO:0007669"/>
    <property type="project" value="InterPro"/>
</dbReference>
<keyword evidence="12 20" id="KW-0411">Iron-sulfur</keyword>
<evidence type="ECO:0000256" key="15">
    <source>
        <dbReference type="ARBA" id="ARBA00034078"/>
    </source>
</evidence>
<evidence type="ECO:0000256" key="20">
    <source>
        <dbReference type="PIRSR" id="PIRSR000127-3"/>
    </source>
</evidence>
<dbReference type="FunFam" id="3.30.365.10:FF:000008">
    <property type="entry name" value="Aldehyde oxidase1"/>
    <property type="match status" value="1"/>
</dbReference>
<dbReference type="SMART" id="SM01092">
    <property type="entry name" value="CO_deh_flav_C"/>
    <property type="match status" value="1"/>
</dbReference>
<dbReference type="PROSITE" id="PS00197">
    <property type="entry name" value="2FE2S_FER_1"/>
    <property type="match status" value="1"/>
</dbReference>
<evidence type="ECO:0000256" key="1">
    <source>
        <dbReference type="ARBA" id="ARBA00001974"/>
    </source>
</evidence>
<feature type="binding site" evidence="20">
    <location>
        <position position="64"/>
    </location>
    <ligand>
        <name>[2Fe-2S] cluster</name>
        <dbReference type="ChEBI" id="CHEBI:190135"/>
        <label>1</label>
    </ligand>
</feature>
<protein>
    <recommendedName>
        <fullName evidence="17">Indole-3-acetaldehyde oxidase</fullName>
    </recommendedName>
</protein>
<dbReference type="Gene3D" id="3.30.465.10">
    <property type="match status" value="1"/>
</dbReference>
<feature type="region of interest" description="Disordered" evidence="21">
    <location>
        <begin position="551"/>
        <end position="576"/>
    </location>
</feature>
<dbReference type="Gene3D" id="3.30.365.10">
    <property type="entry name" value="Aldehyde oxidase/xanthine dehydrogenase, molybdopterin binding domain"/>
    <property type="match status" value="4"/>
</dbReference>
<dbReference type="PIRSF" id="PIRSF000127">
    <property type="entry name" value="Xanthine_DH"/>
    <property type="match status" value="1"/>
</dbReference>
<dbReference type="Pfam" id="PF00111">
    <property type="entry name" value="Fer2"/>
    <property type="match status" value="1"/>
</dbReference>
<dbReference type="PANTHER" id="PTHR11908:SF132">
    <property type="entry name" value="ALDEHYDE OXIDASE 1-RELATED"/>
    <property type="match status" value="1"/>
</dbReference>
<dbReference type="InterPro" id="IPR036683">
    <property type="entry name" value="CO_DH_flav_C_dom_sf"/>
</dbReference>
<feature type="domain" description="FAD-binding PCMH-type" evidence="23">
    <location>
        <begin position="247"/>
        <end position="429"/>
    </location>
</feature>
<dbReference type="FunFam" id="3.30.365.10:FF:000001">
    <property type="entry name" value="Xanthine dehydrogenase oxidase"/>
    <property type="match status" value="1"/>
</dbReference>
<dbReference type="PANTHER" id="PTHR11908">
    <property type="entry name" value="XANTHINE DEHYDROGENASE"/>
    <property type="match status" value="1"/>
</dbReference>
<evidence type="ECO:0000256" key="21">
    <source>
        <dbReference type="SAM" id="MobiDB-lite"/>
    </source>
</evidence>
<comment type="similarity">
    <text evidence="3">Belongs to the xanthine dehydrogenase family.</text>
</comment>
<dbReference type="SUPFAM" id="SSF47741">
    <property type="entry name" value="CO dehydrogenase ISP C-domain like"/>
    <property type="match status" value="1"/>
</dbReference>
<dbReference type="InterPro" id="IPR036856">
    <property type="entry name" value="Ald_Oxase/Xan_DH_a/b_sf"/>
</dbReference>
<feature type="binding site" evidence="20">
    <location>
        <position position="86"/>
    </location>
    <ligand>
        <name>[2Fe-2S] cluster</name>
        <dbReference type="ChEBI" id="CHEBI:190135"/>
        <label>1</label>
    </ligand>
</feature>
<dbReference type="SMART" id="SM01008">
    <property type="entry name" value="Ald_Xan_dh_C"/>
    <property type="match status" value="1"/>
</dbReference>
<dbReference type="InterPro" id="IPR016169">
    <property type="entry name" value="FAD-bd_PCMH_sub2"/>
</dbReference>
<accession>A0A1B6JH49</accession>
<keyword evidence="11 20" id="KW-0408">Iron</keyword>
<dbReference type="FunFam" id="3.30.390.50:FF:000003">
    <property type="entry name" value="Aldehyde oxidase1"/>
    <property type="match status" value="1"/>
</dbReference>
<sequence length="1299" mass="143959">QHSGDTAMDSAVQFWDSFVSFTLNGEIQKVSSLPGDTSLNTYIREYAKLKGTKFMCREGGCGACVVSLQFTHPATGQQRVVSVNSCTFPVYACQGLKVTTVEGIGSKAKGYHEIQSRLAHFYGTQCGYCSPGWVMGMYSLLKSNPEVTMKEIEDSFTGNICRCTGYRPILDAFKSFASDRSTELEKKVADIEDLLKVCPKSGIVCHGKCKNDKNQRSPFDCVDKNHKDDCDIEFLEVALALPSLRLELRGGSQWYKVSQVDELFEIFGMVNGSYNLVAGNTAKGIVKDKPPPDVFIDINGVGFLKAHSFHSNNLYVGANTTLSDVIVLFEALAEEKPEYFSYLKQLADHIEKVANRHVRNVGTIAGNLMIKHESRYFQSDIFVILETVGANVSVRGDNEAITLMLLPAFLETDMYKKVILQIVLPPLNANCYVVKTFKIGPRVRNAVAYVNAGFRFCVKKEDSFRVEEHPSIVFGGINPSFIHADLTENYLHGKRLLDVSTLQAALGILSKEVQPDHKLPDATPQFRKGLTLALLYRVVLSLSPNSVKSQFRSGGEDITRPLSSGKQEFDTDSSRPPLYQPFPKLESLIQASGEAEYVYDMPTVGNDLYAAFVITKQGPATLVSLDPSKALKIPGVVAFFSAKDIPGENTFTPSQDLIPDKEKLFVDKDILFAGHQVGVLVAKTQELADFAAEHVIIRYKDKKKPVLDVREIVKNKDTSRMVLRDEIPPIVPTPSVSKVIKGEFKMDTQYHFMMETLACVTIPTEDGLDVYCTTQWPQTAQEAIALVLNIPENNINMKLRRLGGSFGGKLTRGNIVGGACSLAAYLLQRPVRMVVKLETMMEAIGKRYPCYFDYEAGVNSEGAIQYLNTNVYDDAGSAFNDPVIDLFLFPSFMNAYDSKSWGTKMYDVKTDKPCNIWTRSPGTVEGITLAEHIMEHIAHELGKDPLSVRMQNLNRMYPTEALIKLVKEKSDYETRKAAVEEFNKNNVWKKRGISLVPMSFPLDTLSNFHAMVSVYRNDGSVAITHGGVEMGQGVNTKAAQVCASALGIPLEQVSVKPIYSMTAPNNGPSGGSYTSESICLAVDECCRKLNKRLEPIRKALVNPTWPALIQAAYTAQVNLNASYMFSTIKDKKEYKILGATVIEVEIDILTGEHKIIRVDILEDAGKSLNPFLDIGQVEGGFVMGLGYWTSEELVYDPDTGRMLSNRTLKYKVPCVKDIPVDFRVYLLKNSDNPLGVLRSKAVGEPPLIMSNSVLFAIRQALRSARKDVGLPDQWLSMDAPFTGEKIFLSSGIDTDKYLL</sequence>
<evidence type="ECO:0000256" key="3">
    <source>
        <dbReference type="ARBA" id="ARBA00006849"/>
    </source>
</evidence>
<dbReference type="InterPro" id="IPR006058">
    <property type="entry name" value="2Fe2S_fd_BS"/>
</dbReference>
<dbReference type="SUPFAM" id="SSF54665">
    <property type="entry name" value="CO dehydrogenase molybdoprotein N-domain-like"/>
    <property type="match status" value="1"/>
</dbReference>
<dbReference type="PROSITE" id="PS51387">
    <property type="entry name" value="FAD_PCMH"/>
    <property type="match status" value="1"/>
</dbReference>
<comment type="cofactor">
    <cofactor evidence="1 19">
        <name>FAD</name>
        <dbReference type="ChEBI" id="CHEBI:57692"/>
    </cofactor>
</comment>
<comment type="subunit">
    <text evidence="4">Homodimer.</text>
</comment>
<dbReference type="SUPFAM" id="SSF56003">
    <property type="entry name" value="Molybdenum cofactor-binding domain"/>
    <property type="match status" value="1"/>
</dbReference>